<dbReference type="EMBL" id="CP010802">
    <property type="protein sequence ID" value="ALC16962.1"/>
    <property type="molecule type" value="Genomic_DNA"/>
</dbReference>
<dbReference type="AlphaFoldDB" id="A0A0M4DIF2"/>
<dbReference type="InterPro" id="IPR025737">
    <property type="entry name" value="FApF"/>
</dbReference>
<dbReference type="OrthoDB" id="9784670at2"/>
<feature type="chain" id="PRO_5005792280" description="Transporter" evidence="1">
    <location>
        <begin position="27"/>
        <end position="285"/>
    </location>
</feature>
<keyword evidence="1" id="KW-0732">Signal</keyword>
<gene>
    <name evidence="2" type="ORF">DSOUD_2197</name>
</gene>
<reference evidence="2 3" key="1">
    <citation type="submission" date="2015-07" db="EMBL/GenBank/DDBJ databases">
        <title>Isolation and Genomic Characterization of a Novel Halophilic Metal-Reducing Deltaproteobacterium from the Deep Subsurface.</title>
        <authorList>
            <person name="Badalamenti J.P."/>
            <person name="Summers Z.M."/>
            <person name="Gralnick J.A."/>
            <person name="Bond D.R."/>
        </authorList>
    </citation>
    <scope>NUCLEOTIDE SEQUENCE [LARGE SCALE GENOMIC DNA]</scope>
    <source>
        <strain evidence="2 3">WTL</strain>
    </source>
</reference>
<proteinExistence type="predicted"/>
<evidence type="ECO:0000313" key="2">
    <source>
        <dbReference type="EMBL" id="ALC16962.1"/>
    </source>
</evidence>
<sequence>MNKSIFTLVPVLVLLMVTGLPLTSAAGEGGEDLFPIVSFGLGIDYVTGDYGSETRTDFVSIPLYFDYYPSERLDFELIVPLVYQSNQTGDLATLPYRTPHGSTVLMAAVGPGGGTTRTFTDSDSSANGLGDITLTAGLILLREKERHPQLRASLYLKAPTADEEKGLGTGEWDWGPGLGVSQWLGNWHLFAEGRYVFQGDSDLYATRNYLSYNGGLGRQFTPTFYGALQARGATESAEGVSDYLEGRAKFIWRFLPDNALEGYLGRGITDASPDFSAGLALFHDF</sequence>
<feature type="signal peptide" evidence="1">
    <location>
        <begin position="1"/>
        <end position="26"/>
    </location>
</feature>
<dbReference type="PATRIC" id="fig|1603606.3.peg.2371"/>
<dbReference type="RefSeq" id="WP_053551010.1">
    <property type="nucleotide sequence ID" value="NZ_CP010802.1"/>
</dbReference>
<protein>
    <recommendedName>
        <fullName evidence="4">Transporter</fullName>
    </recommendedName>
</protein>
<name>A0A0M4DIF2_9BACT</name>
<evidence type="ECO:0000313" key="3">
    <source>
        <dbReference type="Proteomes" id="UP000057158"/>
    </source>
</evidence>
<dbReference type="KEGG" id="des:DSOUD_2197"/>
<evidence type="ECO:0000256" key="1">
    <source>
        <dbReference type="SAM" id="SignalP"/>
    </source>
</evidence>
<dbReference type="Pfam" id="PF13557">
    <property type="entry name" value="Phenol_MetA_deg"/>
    <property type="match status" value="1"/>
</dbReference>
<organism evidence="2 3">
    <name type="scientific">Desulfuromonas soudanensis</name>
    <dbReference type="NCBI Taxonomy" id="1603606"/>
    <lineage>
        <taxon>Bacteria</taxon>
        <taxon>Pseudomonadati</taxon>
        <taxon>Thermodesulfobacteriota</taxon>
        <taxon>Desulfuromonadia</taxon>
        <taxon>Desulfuromonadales</taxon>
        <taxon>Desulfuromonadaceae</taxon>
        <taxon>Desulfuromonas</taxon>
    </lineage>
</organism>
<accession>A0A0M4DIF2</accession>
<dbReference type="Proteomes" id="UP000057158">
    <property type="component" value="Chromosome"/>
</dbReference>
<dbReference type="STRING" id="1603606.DSOUD_2197"/>
<evidence type="ECO:0008006" key="4">
    <source>
        <dbReference type="Google" id="ProtNLM"/>
    </source>
</evidence>
<keyword evidence="3" id="KW-1185">Reference proteome</keyword>